<evidence type="ECO:0000313" key="3">
    <source>
        <dbReference type="Proteomes" id="UP000295157"/>
    </source>
</evidence>
<name>A0A4R4NH41_9ACTN</name>
<proteinExistence type="predicted"/>
<keyword evidence="3" id="KW-1185">Reference proteome</keyword>
<protein>
    <submittedName>
        <fullName evidence="2">Uncharacterized protein</fullName>
    </submittedName>
</protein>
<organism evidence="2 3">
    <name type="scientific">Nonomuraea longispora</name>
    <dbReference type="NCBI Taxonomy" id="1848320"/>
    <lineage>
        <taxon>Bacteria</taxon>
        <taxon>Bacillati</taxon>
        <taxon>Actinomycetota</taxon>
        <taxon>Actinomycetes</taxon>
        <taxon>Streptosporangiales</taxon>
        <taxon>Streptosporangiaceae</taxon>
        <taxon>Nonomuraea</taxon>
    </lineage>
</organism>
<dbReference type="EMBL" id="SMJZ01000035">
    <property type="protein sequence ID" value="TDC07824.1"/>
    <property type="molecule type" value="Genomic_DNA"/>
</dbReference>
<dbReference type="Proteomes" id="UP000295157">
    <property type="component" value="Unassembled WGS sequence"/>
</dbReference>
<evidence type="ECO:0000256" key="1">
    <source>
        <dbReference type="SAM" id="MobiDB-lite"/>
    </source>
</evidence>
<gene>
    <name evidence="2" type="ORF">E1267_12065</name>
</gene>
<dbReference type="OrthoDB" id="3533503at2"/>
<feature type="compositionally biased region" description="Basic and acidic residues" evidence="1">
    <location>
        <begin position="1"/>
        <end position="13"/>
    </location>
</feature>
<dbReference type="AlphaFoldDB" id="A0A4R4NH41"/>
<dbReference type="RefSeq" id="WP_132332520.1">
    <property type="nucleotide sequence ID" value="NZ_SMJZ01000035.1"/>
</dbReference>
<accession>A0A4R4NH41</accession>
<evidence type="ECO:0000313" key="2">
    <source>
        <dbReference type="EMBL" id="TDC07824.1"/>
    </source>
</evidence>
<comment type="caution">
    <text evidence="2">The sequence shown here is derived from an EMBL/GenBank/DDBJ whole genome shotgun (WGS) entry which is preliminary data.</text>
</comment>
<feature type="region of interest" description="Disordered" evidence="1">
    <location>
        <begin position="1"/>
        <end position="20"/>
    </location>
</feature>
<sequence>MSHPDRSAREYRTSYENLEDSSEGIREEGNYLFHATDHLREEVYRLAEYFGNPSTDEVARVFRNGQDGRPGFDEVYHDLDRAMQDMLMSYTEISATLNSMSATVKEADWITKLNVGAVQRLVEFSSRTNDSITVPTTKARHH</sequence>
<reference evidence="2 3" key="1">
    <citation type="submission" date="2019-02" db="EMBL/GenBank/DDBJ databases">
        <title>Draft genome sequences of novel Actinobacteria.</title>
        <authorList>
            <person name="Sahin N."/>
            <person name="Ay H."/>
            <person name="Saygin H."/>
        </authorList>
    </citation>
    <scope>NUCLEOTIDE SEQUENCE [LARGE SCALE GENOMIC DNA]</scope>
    <source>
        <strain evidence="2 3">KC201</strain>
    </source>
</reference>